<dbReference type="EMBL" id="QPJD01000001">
    <property type="protein sequence ID" value="RCW51743.1"/>
    <property type="molecule type" value="Genomic_DNA"/>
</dbReference>
<feature type="transmembrane region" description="Helical" evidence="1">
    <location>
        <begin position="121"/>
        <end position="145"/>
    </location>
</feature>
<feature type="transmembrane region" description="Helical" evidence="1">
    <location>
        <begin position="21"/>
        <end position="40"/>
    </location>
</feature>
<evidence type="ECO:0000256" key="1">
    <source>
        <dbReference type="SAM" id="Phobius"/>
    </source>
</evidence>
<proteinExistence type="predicted"/>
<keyword evidence="1" id="KW-0472">Membrane</keyword>
<gene>
    <name evidence="2" type="ORF">DFP97_10185</name>
</gene>
<dbReference type="RefSeq" id="WP_114378011.1">
    <property type="nucleotide sequence ID" value="NZ_QPJD01000001.1"/>
</dbReference>
<reference evidence="2 3" key="1">
    <citation type="submission" date="2018-07" db="EMBL/GenBank/DDBJ databases">
        <title>Genomic Encyclopedia of Type Strains, Phase III (KMG-III): the genomes of soil and plant-associated and newly described type strains.</title>
        <authorList>
            <person name="Whitman W."/>
        </authorList>
    </citation>
    <scope>NUCLEOTIDE SEQUENCE [LARGE SCALE GENOMIC DNA]</scope>
    <source>
        <strain evidence="2 3">CECT 7506</strain>
    </source>
</reference>
<keyword evidence="1" id="KW-1133">Transmembrane helix</keyword>
<evidence type="ECO:0000313" key="2">
    <source>
        <dbReference type="EMBL" id="RCW51743.1"/>
    </source>
</evidence>
<dbReference type="PANTHER" id="PTHR36832:SF1">
    <property type="entry name" value="SLR1174 PROTEIN"/>
    <property type="match status" value="1"/>
</dbReference>
<dbReference type="OrthoDB" id="8582979at2"/>
<feature type="transmembrane region" description="Helical" evidence="1">
    <location>
        <begin position="60"/>
        <end position="78"/>
    </location>
</feature>
<comment type="caution">
    <text evidence="2">The sequence shown here is derived from an EMBL/GenBank/DDBJ whole genome shotgun (WGS) entry which is preliminary data.</text>
</comment>
<sequence>MLQAYWYITKMRLLTSLAYRFEVFASVGTNLILMLASVFLWKAAYGGGIQQVNTLNLQDLTTYTILSITLSSMFVCGVQDTIYYKIREGQIVTDFYRPIPLFACYLADDLGGMLSALANKVLPLLLFASLFFGIPWPSSAISLLLFIPSCLLSYGILWLLSALVGLIAFWVMELGNMGIVKDSIVRVLSGSIVPLWFFPESVQTVSKFLPFQYTYQTPLGIYIGTVGTKEALAAMGIQAVWIAFLFILLAAGWKRTKTKTLIQGG</sequence>
<dbReference type="Pfam" id="PF06182">
    <property type="entry name" value="ABC2_membrane_6"/>
    <property type="match status" value="1"/>
</dbReference>
<evidence type="ECO:0000313" key="3">
    <source>
        <dbReference type="Proteomes" id="UP000252415"/>
    </source>
</evidence>
<protein>
    <submittedName>
        <fullName evidence="2">ABC-2 type transport system permease protein</fullName>
    </submittedName>
</protein>
<dbReference type="InterPro" id="IPR010390">
    <property type="entry name" value="ABC-2_transporter-like"/>
</dbReference>
<organism evidence="2 3">
    <name type="scientific">Paenibacillus prosopidis</name>
    <dbReference type="NCBI Taxonomy" id="630520"/>
    <lineage>
        <taxon>Bacteria</taxon>
        <taxon>Bacillati</taxon>
        <taxon>Bacillota</taxon>
        <taxon>Bacilli</taxon>
        <taxon>Bacillales</taxon>
        <taxon>Paenibacillaceae</taxon>
        <taxon>Paenibacillus</taxon>
    </lineage>
</organism>
<feature type="transmembrane region" description="Helical" evidence="1">
    <location>
        <begin position="231"/>
        <end position="253"/>
    </location>
</feature>
<dbReference type="Proteomes" id="UP000252415">
    <property type="component" value="Unassembled WGS sequence"/>
</dbReference>
<dbReference type="AlphaFoldDB" id="A0A368W8T1"/>
<name>A0A368W8T1_9BACL</name>
<feature type="transmembrane region" description="Helical" evidence="1">
    <location>
        <begin position="151"/>
        <end position="171"/>
    </location>
</feature>
<keyword evidence="3" id="KW-1185">Reference proteome</keyword>
<dbReference type="PANTHER" id="PTHR36832">
    <property type="entry name" value="SLR1174 PROTEIN-RELATED"/>
    <property type="match status" value="1"/>
</dbReference>
<keyword evidence="1" id="KW-0812">Transmembrane</keyword>
<accession>A0A368W8T1</accession>